<evidence type="ECO:0000313" key="3">
    <source>
        <dbReference type="Proteomes" id="UP000041254"/>
    </source>
</evidence>
<dbReference type="VEuPathDB" id="CryptoDB:Vbra_20957"/>
<dbReference type="InParanoid" id="A0A0G4EWS7"/>
<reference evidence="2 3" key="1">
    <citation type="submission" date="2014-11" db="EMBL/GenBank/DDBJ databases">
        <authorList>
            <person name="Zhu J."/>
            <person name="Qi W."/>
            <person name="Song R."/>
        </authorList>
    </citation>
    <scope>NUCLEOTIDE SEQUENCE [LARGE SCALE GENOMIC DNA]</scope>
</reference>
<dbReference type="Proteomes" id="UP000041254">
    <property type="component" value="Unassembled WGS sequence"/>
</dbReference>
<feature type="region of interest" description="Disordered" evidence="1">
    <location>
        <begin position="1"/>
        <end position="36"/>
    </location>
</feature>
<evidence type="ECO:0000313" key="2">
    <source>
        <dbReference type="EMBL" id="CEM02719.1"/>
    </source>
</evidence>
<name>A0A0G4EWS7_VITBC</name>
<gene>
    <name evidence="2" type="ORF">Vbra_20957</name>
</gene>
<proteinExistence type="predicted"/>
<dbReference type="EMBL" id="CDMY01000334">
    <property type="protein sequence ID" value="CEM02719.1"/>
    <property type="molecule type" value="Genomic_DNA"/>
</dbReference>
<sequence length="312" mass="33772">MGQVPASFAAEQPCAPVRAESDSTGHISTVDSKDGERQACRDQLNTMPASHDVRHQLQLDDLCRAIRGPFMVYHGRDAGTASPVAQVCHKGQVVSLIRFVESARYITPEDRQLVFHAPLSSKYGVVMDFSRTATGDEYACVNAVAPLHVCRAAVPNVLPALQRYLEPGAKDILPGSHMCGVPVEGLAQRQLSCTFGLALGVGVHFALASATSAYVLLCTEPADAVASRAVIAMPYMEKREQRELLAAGAEVVWLPVHHPEVRYPEILPFQRPGEVPVIKTRQGRVECVADRALALGTSQTGRLPGLWWLCAC</sequence>
<accession>A0A0G4EWS7</accession>
<protein>
    <submittedName>
        <fullName evidence="2">Uncharacterized protein</fullName>
    </submittedName>
</protein>
<keyword evidence="3" id="KW-1185">Reference proteome</keyword>
<organism evidence="2 3">
    <name type="scientific">Vitrella brassicaformis (strain CCMP3155)</name>
    <dbReference type="NCBI Taxonomy" id="1169540"/>
    <lineage>
        <taxon>Eukaryota</taxon>
        <taxon>Sar</taxon>
        <taxon>Alveolata</taxon>
        <taxon>Colpodellida</taxon>
        <taxon>Vitrellaceae</taxon>
        <taxon>Vitrella</taxon>
    </lineage>
</organism>
<evidence type="ECO:0000256" key="1">
    <source>
        <dbReference type="SAM" id="MobiDB-lite"/>
    </source>
</evidence>
<dbReference type="AlphaFoldDB" id="A0A0G4EWS7"/>